<feature type="non-terminal residue" evidence="1">
    <location>
        <position position="1"/>
    </location>
</feature>
<accession>A0A9N7NCH7</accession>
<dbReference type="Proteomes" id="UP001153555">
    <property type="component" value="Unassembled WGS sequence"/>
</dbReference>
<sequence length="133" mass="15408">PVIHQVGLFEIIRQRNNQNLPRKGMSSSSPLWPSLHPVLQLAQLLRHPLHRPISSSSSLSITGHILILVPGHRGWRSGSMRRVARDLLHRLRRRGRRYPLHLFSGHRHHLLNGGLYSCQWWRSSLCHRSSLPQ</sequence>
<keyword evidence="2" id="KW-1185">Reference proteome</keyword>
<protein>
    <submittedName>
        <fullName evidence="1">Uncharacterized protein</fullName>
    </submittedName>
</protein>
<organism evidence="1 2">
    <name type="scientific">Striga hermonthica</name>
    <name type="common">Purple witchweed</name>
    <name type="synonym">Buchnera hermonthica</name>
    <dbReference type="NCBI Taxonomy" id="68872"/>
    <lineage>
        <taxon>Eukaryota</taxon>
        <taxon>Viridiplantae</taxon>
        <taxon>Streptophyta</taxon>
        <taxon>Embryophyta</taxon>
        <taxon>Tracheophyta</taxon>
        <taxon>Spermatophyta</taxon>
        <taxon>Magnoliopsida</taxon>
        <taxon>eudicotyledons</taxon>
        <taxon>Gunneridae</taxon>
        <taxon>Pentapetalae</taxon>
        <taxon>asterids</taxon>
        <taxon>lamiids</taxon>
        <taxon>Lamiales</taxon>
        <taxon>Orobanchaceae</taxon>
        <taxon>Buchnereae</taxon>
        <taxon>Striga</taxon>
    </lineage>
</organism>
<evidence type="ECO:0000313" key="1">
    <source>
        <dbReference type="EMBL" id="CAA0826071.1"/>
    </source>
</evidence>
<gene>
    <name evidence="1" type="ORF">SHERM_00404</name>
</gene>
<feature type="non-terminal residue" evidence="1">
    <location>
        <position position="133"/>
    </location>
</feature>
<name>A0A9N7NCH7_STRHE</name>
<reference evidence="1" key="1">
    <citation type="submission" date="2019-12" db="EMBL/GenBank/DDBJ databases">
        <authorList>
            <person name="Scholes J."/>
        </authorList>
    </citation>
    <scope>NUCLEOTIDE SEQUENCE</scope>
</reference>
<dbReference type="AlphaFoldDB" id="A0A9N7NCH7"/>
<comment type="caution">
    <text evidence="1">The sequence shown here is derived from an EMBL/GenBank/DDBJ whole genome shotgun (WGS) entry which is preliminary data.</text>
</comment>
<proteinExistence type="predicted"/>
<evidence type="ECO:0000313" key="2">
    <source>
        <dbReference type="Proteomes" id="UP001153555"/>
    </source>
</evidence>
<dbReference type="EMBL" id="CACSLK010027002">
    <property type="protein sequence ID" value="CAA0826071.1"/>
    <property type="molecule type" value="Genomic_DNA"/>
</dbReference>